<dbReference type="Proteomes" id="UP001595776">
    <property type="component" value="Unassembled WGS sequence"/>
</dbReference>
<evidence type="ECO:0000313" key="11">
    <source>
        <dbReference type="EMBL" id="MFC4346927.1"/>
    </source>
</evidence>
<dbReference type="PANTHER" id="PTHR33162:SF1">
    <property type="entry name" value="SEC-INDEPENDENT PROTEIN TRANSLOCASE PROTEIN TATA, CHLOROPLASTIC"/>
    <property type="match status" value="1"/>
</dbReference>
<accession>A0ABV8U6V1</accession>
<comment type="subunit">
    <text evidence="9">The Tat system comprises two distinct complexes: a TatABC complex, containing multiple copies of TatA, TatB and TatC subunits, and a separate TatA complex, containing only TatA subunits. Substrates initially bind to the TatABC complex, which probably triggers association of the separate TatA complex to form the active translocon.</text>
</comment>
<organism evidence="11 12">
    <name type="scientific">Kordiimonas lipolytica</name>
    <dbReference type="NCBI Taxonomy" id="1662421"/>
    <lineage>
        <taxon>Bacteria</taxon>
        <taxon>Pseudomonadati</taxon>
        <taxon>Pseudomonadota</taxon>
        <taxon>Alphaproteobacteria</taxon>
        <taxon>Kordiimonadales</taxon>
        <taxon>Kordiimonadaceae</taxon>
        <taxon>Kordiimonas</taxon>
    </lineage>
</organism>
<evidence type="ECO:0000256" key="6">
    <source>
        <dbReference type="ARBA" id="ARBA00022989"/>
    </source>
</evidence>
<keyword evidence="3 9" id="KW-1003">Cell membrane</keyword>
<dbReference type="PRINTS" id="PR01506">
    <property type="entry name" value="TATBPROTEIN"/>
</dbReference>
<keyword evidence="12" id="KW-1185">Reference proteome</keyword>
<keyword evidence="2 9" id="KW-0813">Transport</keyword>
<keyword evidence="4 9" id="KW-0812">Transmembrane</keyword>
<dbReference type="EMBL" id="JBHSCR010000002">
    <property type="protein sequence ID" value="MFC4346927.1"/>
    <property type="molecule type" value="Genomic_DNA"/>
</dbReference>
<protein>
    <recommendedName>
        <fullName evidence="9">Sec-independent protein translocase protein TatB</fullName>
    </recommendedName>
</protein>
<sequence>MFDIGAMEIFLVAVVALVVVGPKELPRLLKTVGGLVRRMRELAAEFKDGVEQLAAEAEEQTDPFAELRKKEGLRPGMSAEEITNHIMRNREREAAEKPEGKEKNDSAQPESDKGDAS</sequence>
<name>A0ABV8U6V1_9PROT</name>
<reference evidence="12" key="1">
    <citation type="journal article" date="2019" name="Int. J. Syst. Evol. Microbiol.">
        <title>The Global Catalogue of Microorganisms (GCM) 10K type strain sequencing project: providing services to taxonomists for standard genome sequencing and annotation.</title>
        <authorList>
            <consortium name="The Broad Institute Genomics Platform"/>
            <consortium name="The Broad Institute Genome Sequencing Center for Infectious Disease"/>
            <person name="Wu L."/>
            <person name="Ma J."/>
        </authorList>
    </citation>
    <scope>NUCLEOTIDE SEQUENCE [LARGE SCALE GENOMIC DNA]</scope>
    <source>
        <strain evidence="12">CGMCC 1.15304</strain>
    </source>
</reference>
<dbReference type="RefSeq" id="WP_068147699.1">
    <property type="nucleotide sequence ID" value="NZ_JBHSCR010000002.1"/>
</dbReference>
<proteinExistence type="inferred from homology"/>
<dbReference type="InterPro" id="IPR003369">
    <property type="entry name" value="TatA/B/E"/>
</dbReference>
<evidence type="ECO:0000256" key="1">
    <source>
        <dbReference type="ARBA" id="ARBA00004167"/>
    </source>
</evidence>
<evidence type="ECO:0000256" key="10">
    <source>
        <dbReference type="SAM" id="MobiDB-lite"/>
    </source>
</evidence>
<evidence type="ECO:0000256" key="9">
    <source>
        <dbReference type="HAMAP-Rule" id="MF_00237"/>
    </source>
</evidence>
<evidence type="ECO:0000256" key="2">
    <source>
        <dbReference type="ARBA" id="ARBA00022448"/>
    </source>
</evidence>
<evidence type="ECO:0000313" key="12">
    <source>
        <dbReference type="Proteomes" id="UP001595776"/>
    </source>
</evidence>
<feature type="compositionally biased region" description="Basic and acidic residues" evidence="10">
    <location>
        <begin position="88"/>
        <end position="117"/>
    </location>
</feature>
<gene>
    <name evidence="9 11" type="primary">tatB</name>
    <name evidence="11" type="ORF">ACFO5Q_03625</name>
</gene>
<keyword evidence="8 9" id="KW-0472">Membrane</keyword>
<dbReference type="InterPro" id="IPR018448">
    <property type="entry name" value="TatB"/>
</dbReference>
<dbReference type="Pfam" id="PF02416">
    <property type="entry name" value="TatA_B_E"/>
    <property type="match status" value="1"/>
</dbReference>
<evidence type="ECO:0000256" key="3">
    <source>
        <dbReference type="ARBA" id="ARBA00022475"/>
    </source>
</evidence>
<evidence type="ECO:0000256" key="7">
    <source>
        <dbReference type="ARBA" id="ARBA00023010"/>
    </source>
</evidence>
<dbReference type="HAMAP" id="MF_00237">
    <property type="entry name" value="TatB"/>
    <property type="match status" value="1"/>
</dbReference>
<comment type="similarity">
    <text evidence="9">Belongs to the TatB family.</text>
</comment>
<evidence type="ECO:0000256" key="5">
    <source>
        <dbReference type="ARBA" id="ARBA00022927"/>
    </source>
</evidence>
<keyword evidence="7 9" id="KW-0811">Translocation</keyword>
<feature type="region of interest" description="Disordered" evidence="10">
    <location>
        <begin position="69"/>
        <end position="117"/>
    </location>
</feature>
<keyword evidence="6 9" id="KW-1133">Transmembrane helix</keyword>
<comment type="function">
    <text evidence="9">Part of the twin-arginine translocation (Tat) system that transports large folded proteins containing a characteristic twin-arginine motif in their signal peptide across membranes. Together with TatC, TatB is part of a receptor directly interacting with Tat signal peptides. TatB may form an oligomeric binding site that transiently accommodates folded Tat precursor proteins before their translocation.</text>
</comment>
<dbReference type="PANTHER" id="PTHR33162">
    <property type="entry name" value="SEC-INDEPENDENT PROTEIN TRANSLOCASE PROTEIN TATA, CHLOROPLASTIC"/>
    <property type="match status" value="1"/>
</dbReference>
<evidence type="ECO:0000256" key="4">
    <source>
        <dbReference type="ARBA" id="ARBA00022692"/>
    </source>
</evidence>
<dbReference type="Gene3D" id="1.20.5.3310">
    <property type="match status" value="1"/>
</dbReference>
<comment type="caution">
    <text evidence="11">The sequence shown here is derived from an EMBL/GenBank/DDBJ whole genome shotgun (WGS) entry which is preliminary data.</text>
</comment>
<evidence type="ECO:0000256" key="8">
    <source>
        <dbReference type="ARBA" id="ARBA00023136"/>
    </source>
</evidence>
<dbReference type="NCBIfam" id="TIGR01410">
    <property type="entry name" value="tatB"/>
    <property type="match status" value="1"/>
</dbReference>
<comment type="subcellular location">
    <subcellularLocation>
        <location evidence="9">Cell membrane</location>
        <topology evidence="9">Single-pass membrane protein</topology>
    </subcellularLocation>
    <subcellularLocation>
        <location evidence="1">Membrane</location>
        <topology evidence="1">Single-pass membrane protein</topology>
    </subcellularLocation>
</comment>
<keyword evidence="5 9" id="KW-0653">Protein transport</keyword>